<gene>
    <name evidence="1" type="ORF">AR543_16865</name>
</gene>
<keyword evidence="1" id="KW-0489">Methyltransferase</keyword>
<keyword evidence="1" id="KW-0808">Transferase</keyword>
<protein>
    <submittedName>
        <fullName evidence="1">SAM-dependent methyltransferase</fullName>
    </submittedName>
</protein>
<dbReference type="Gene3D" id="3.40.50.150">
    <property type="entry name" value="Vaccinia Virus protein VP39"/>
    <property type="match status" value="1"/>
</dbReference>
<organism evidence="1 2">
    <name type="scientific">Paenibacillus bovis</name>
    <dbReference type="NCBI Taxonomy" id="1616788"/>
    <lineage>
        <taxon>Bacteria</taxon>
        <taxon>Bacillati</taxon>
        <taxon>Bacillota</taxon>
        <taxon>Bacilli</taxon>
        <taxon>Bacillales</taxon>
        <taxon>Paenibacillaceae</taxon>
        <taxon>Paenibacillus</taxon>
    </lineage>
</organism>
<dbReference type="Proteomes" id="UP000078148">
    <property type="component" value="Chromosome"/>
</dbReference>
<name>A0A172ZMJ7_9BACL</name>
<accession>A0A172ZMJ7</accession>
<reference evidence="1 2" key="2">
    <citation type="journal article" date="2016" name="Int. J. Syst. Evol. Microbiol.">
        <title>Paenibacillus bovis sp. nov., isolated from raw yak (Bos grunniens) milk.</title>
        <authorList>
            <person name="Gao C."/>
            <person name="Han J."/>
            <person name="Liu Z."/>
            <person name="Xu X."/>
            <person name="Hang F."/>
            <person name="Wu Z."/>
        </authorList>
    </citation>
    <scope>NUCLEOTIDE SEQUENCE [LARGE SCALE GENOMIC DNA]</scope>
    <source>
        <strain evidence="1 2">BD3526</strain>
    </source>
</reference>
<dbReference type="SUPFAM" id="SSF53335">
    <property type="entry name" value="S-adenosyl-L-methionine-dependent methyltransferases"/>
    <property type="match status" value="1"/>
</dbReference>
<dbReference type="STRING" id="1616788.AR543_16865"/>
<dbReference type="EMBL" id="CP013023">
    <property type="protein sequence ID" value="ANF98871.1"/>
    <property type="molecule type" value="Genomic_DNA"/>
</dbReference>
<dbReference type="KEGG" id="pbv:AR543_16865"/>
<dbReference type="GO" id="GO:0008168">
    <property type="term" value="F:methyltransferase activity"/>
    <property type="evidence" value="ECO:0007669"/>
    <property type="project" value="UniProtKB-KW"/>
</dbReference>
<dbReference type="InterPro" id="IPR029063">
    <property type="entry name" value="SAM-dependent_MTases_sf"/>
</dbReference>
<reference evidence="2" key="1">
    <citation type="submission" date="2015-10" db="EMBL/GenBank/DDBJ databases">
        <title>Genome of Paenibacillus bovis sp. nov.</title>
        <authorList>
            <person name="Wu Z."/>
            <person name="Gao C."/>
            <person name="Liu Z."/>
            <person name="Zheng H."/>
        </authorList>
    </citation>
    <scope>NUCLEOTIDE SEQUENCE [LARGE SCALE GENOMIC DNA]</scope>
    <source>
        <strain evidence="2">BD3526</strain>
    </source>
</reference>
<dbReference type="GO" id="GO:0032259">
    <property type="term" value="P:methylation"/>
    <property type="evidence" value="ECO:0007669"/>
    <property type="project" value="UniProtKB-KW"/>
</dbReference>
<evidence type="ECO:0000313" key="2">
    <source>
        <dbReference type="Proteomes" id="UP000078148"/>
    </source>
</evidence>
<sequence length="233" mass="26543">MANKRTQGLSLERIVFLGRTFEEYMSIFGLAQNDLQGQKILDCPAGACSFAAEASLLGAEVTAVDMAYHFDNEELYNKGQQDIRHMIQSMTEARDQYDWSTLGSITQLENLRTEALEQSSLDRRVHPNRYIPAVLPDLPFGNKTFDLTVSAHFLFLYADRLDEEFHIRCLQELMRVTRTEIRIFPLVNLKSERVAFVEKAVAAAGQGSWEIQEIPTDYTFQKGADTLLVLKRV</sequence>
<dbReference type="AlphaFoldDB" id="A0A172ZMJ7"/>
<proteinExistence type="predicted"/>
<evidence type="ECO:0000313" key="1">
    <source>
        <dbReference type="EMBL" id="ANF98871.1"/>
    </source>
</evidence>
<keyword evidence="2" id="KW-1185">Reference proteome</keyword>